<accession>A0A1G4SXN3</accession>
<name>A0A1G4SXN3_9CAUL</name>
<feature type="region of interest" description="Disordered" evidence="1">
    <location>
        <begin position="1"/>
        <end position="23"/>
    </location>
</feature>
<evidence type="ECO:0000313" key="2">
    <source>
        <dbReference type="EMBL" id="SCW73345.1"/>
    </source>
</evidence>
<organism evidence="2 3">
    <name type="scientific">Asticcacaulis taihuensis</name>
    <dbReference type="NCBI Taxonomy" id="260084"/>
    <lineage>
        <taxon>Bacteria</taxon>
        <taxon>Pseudomonadati</taxon>
        <taxon>Pseudomonadota</taxon>
        <taxon>Alphaproteobacteria</taxon>
        <taxon>Caulobacterales</taxon>
        <taxon>Caulobacteraceae</taxon>
        <taxon>Asticcacaulis</taxon>
    </lineage>
</organism>
<protein>
    <submittedName>
        <fullName evidence="2">Uncharacterized protein</fullName>
    </submittedName>
</protein>
<proteinExistence type="predicted"/>
<dbReference type="Proteomes" id="UP000199150">
    <property type="component" value="Unassembled WGS sequence"/>
</dbReference>
<gene>
    <name evidence="2" type="ORF">SAMN02927928_3045</name>
</gene>
<evidence type="ECO:0000313" key="3">
    <source>
        <dbReference type="Proteomes" id="UP000199150"/>
    </source>
</evidence>
<reference evidence="3" key="1">
    <citation type="submission" date="2016-10" db="EMBL/GenBank/DDBJ databases">
        <authorList>
            <person name="Varghese N."/>
            <person name="Submissions S."/>
        </authorList>
    </citation>
    <scope>NUCLEOTIDE SEQUENCE [LARGE SCALE GENOMIC DNA]</scope>
    <source>
        <strain evidence="3">CGMCC 1.3431</strain>
    </source>
</reference>
<dbReference type="EMBL" id="FMTS01000005">
    <property type="protein sequence ID" value="SCW73345.1"/>
    <property type="molecule type" value="Genomic_DNA"/>
</dbReference>
<dbReference type="AlphaFoldDB" id="A0A1G4SXN3"/>
<dbReference type="STRING" id="260084.SAMN02927928_3045"/>
<sequence>MGVSADAEESRPTTDDEFDPLKGISFGPTLLERLVLSLIDAHPSDDGAQRGTRLKTAIQAITGRELSDAPLPRRAGDNGPDKEKEEQVLLWMADQALQYKAKKKKTISVNKLSELAANKFYYSVDKNNLYSKKEHLRHKYNGKDVINKAKKLNEILPDMPNTLKYRISQHDYLRESIENQILIRILLELRQAAVPVSLPDEE</sequence>
<keyword evidence="3" id="KW-1185">Reference proteome</keyword>
<evidence type="ECO:0000256" key="1">
    <source>
        <dbReference type="SAM" id="MobiDB-lite"/>
    </source>
</evidence>